<dbReference type="Proteomes" id="UP000030746">
    <property type="component" value="Unassembled WGS sequence"/>
</dbReference>
<dbReference type="HOGENOM" id="CLU_1316734_0_0_1"/>
<evidence type="ECO:0000256" key="1">
    <source>
        <dbReference type="SAM" id="MobiDB-lite"/>
    </source>
</evidence>
<evidence type="ECO:0000313" key="2">
    <source>
        <dbReference type="EMBL" id="ESO93794.1"/>
    </source>
</evidence>
<dbReference type="GeneID" id="20235913"/>
<proteinExistence type="predicted"/>
<keyword evidence="3" id="KW-1185">Reference proteome</keyword>
<dbReference type="KEGG" id="lgi:LOTGIDRAFT_153265"/>
<accession>V4BXG9</accession>
<feature type="region of interest" description="Disordered" evidence="1">
    <location>
        <begin position="180"/>
        <end position="209"/>
    </location>
</feature>
<evidence type="ECO:0000313" key="3">
    <source>
        <dbReference type="Proteomes" id="UP000030746"/>
    </source>
</evidence>
<feature type="compositionally biased region" description="Polar residues" evidence="1">
    <location>
        <begin position="186"/>
        <end position="195"/>
    </location>
</feature>
<dbReference type="STRING" id="225164.V4BXG9"/>
<gene>
    <name evidence="2" type="ORF">LOTGIDRAFT_153265</name>
</gene>
<name>V4BXG9_LOTGI</name>
<reference evidence="2 3" key="1">
    <citation type="journal article" date="2013" name="Nature">
        <title>Insights into bilaterian evolution from three spiralian genomes.</title>
        <authorList>
            <person name="Simakov O."/>
            <person name="Marletaz F."/>
            <person name="Cho S.J."/>
            <person name="Edsinger-Gonzales E."/>
            <person name="Havlak P."/>
            <person name="Hellsten U."/>
            <person name="Kuo D.H."/>
            <person name="Larsson T."/>
            <person name="Lv J."/>
            <person name="Arendt D."/>
            <person name="Savage R."/>
            <person name="Osoegawa K."/>
            <person name="de Jong P."/>
            <person name="Grimwood J."/>
            <person name="Chapman J.A."/>
            <person name="Shapiro H."/>
            <person name="Aerts A."/>
            <person name="Otillar R.P."/>
            <person name="Terry A.Y."/>
            <person name="Boore J.L."/>
            <person name="Grigoriev I.V."/>
            <person name="Lindberg D.R."/>
            <person name="Seaver E.C."/>
            <person name="Weisblat D.A."/>
            <person name="Putnam N.H."/>
            <person name="Rokhsar D.S."/>
        </authorList>
    </citation>
    <scope>NUCLEOTIDE SEQUENCE [LARGE SCALE GENOMIC DNA]</scope>
</reference>
<organism evidence="2 3">
    <name type="scientific">Lottia gigantea</name>
    <name type="common">Giant owl limpet</name>
    <dbReference type="NCBI Taxonomy" id="225164"/>
    <lineage>
        <taxon>Eukaryota</taxon>
        <taxon>Metazoa</taxon>
        <taxon>Spiralia</taxon>
        <taxon>Lophotrochozoa</taxon>
        <taxon>Mollusca</taxon>
        <taxon>Gastropoda</taxon>
        <taxon>Patellogastropoda</taxon>
        <taxon>Lottioidea</taxon>
        <taxon>Lottiidae</taxon>
        <taxon>Lottia</taxon>
    </lineage>
</organism>
<dbReference type="RefSeq" id="XP_009055420.1">
    <property type="nucleotide sequence ID" value="XM_009057172.1"/>
</dbReference>
<sequence>MDWSSGVELYARYKRWKQKCENIFQGPLLEVDGEVKCKYLLMWSGDQGFDQFVEESIRDAIVFGIDNQRIRFNCTTKGNDLTLNDAIKFARTEDCTTQQLKQMDFKDSESVHTLYKKKGGRYHRNRKFIRKTHEHYNFDFDYDCDISPSVNNEPPDNNLDDHNVQNQNYDQDIIVNDQNVDDENLNHNNDNATKTRSGRLIKPPNRLDL</sequence>
<dbReference type="OMA" id="REIKSTW"/>
<dbReference type="OrthoDB" id="5984808at2759"/>
<dbReference type="AlphaFoldDB" id="V4BXG9"/>
<dbReference type="CTD" id="20235913"/>
<dbReference type="EMBL" id="KB201890">
    <property type="protein sequence ID" value="ESO93794.1"/>
    <property type="molecule type" value="Genomic_DNA"/>
</dbReference>
<protein>
    <submittedName>
        <fullName evidence="2">Uncharacterized protein</fullName>
    </submittedName>
</protein>